<keyword evidence="2" id="KW-1185">Reference proteome</keyword>
<evidence type="ECO:0000313" key="1">
    <source>
        <dbReference type="EMBL" id="ABA04729.1"/>
    </source>
</evidence>
<proteinExistence type="predicted"/>
<dbReference type="Proteomes" id="UP000002531">
    <property type="component" value="Chromosome"/>
</dbReference>
<organism evidence="1 2">
    <name type="scientific">Nitrobacter winogradskyi (strain ATCC 25391 / DSM 10237 / CIP 104748 / NCIMB 11846 / Nb-255)</name>
    <dbReference type="NCBI Taxonomy" id="323098"/>
    <lineage>
        <taxon>Bacteria</taxon>
        <taxon>Pseudomonadati</taxon>
        <taxon>Pseudomonadota</taxon>
        <taxon>Alphaproteobacteria</taxon>
        <taxon>Hyphomicrobiales</taxon>
        <taxon>Nitrobacteraceae</taxon>
        <taxon>Nitrobacter</taxon>
    </lineage>
</organism>
<name>Q3SSL2_NITWN</name>
<protein>
    <recommendedName>
        <fullName evidence="3">HEPN domain-containing protein</fullName>
    </recommendedName>
</protein>
<dbReference type="AlphaFoldDB" id="Q3SSL2"/>
<accession>Q3SSL2</accession>
<sequence>MSSRKLLRRGYRMRHMDYFEQAEEETRRFLNRPDMQFVVRAKQYLYAASILVQSERTIIKVPTLHLIAHGIEVLLKAPLVRASGDVEEVRKEFRHDIQKLWLADCNAEIRAKVFRIASLTWEEARASGKYRDAFAEKPDEAIECSLRDLSRLHSPETKFALKYIIPEGEIGPRAPHLVETFLEVADECLKNPSSF</sequence>
<evidence type="ECO:0000313" key="2">
    <source>
        <dbReference type="Proteomes" id="UP000002531"/>
    </source>
</evidence>
<dbReference type="EMBL" id="CP000115">
    <property type="protein sequence ID" value="ABA04729.1"/>
    <property type="molecule type" value="Genomic_DNA"/>
</dbReference>
<dbReference type="KEGG" id="nwi:Nwi_1468"/>
<dbReference type="HOGENOM" id="CLU_1480885_0_0_5"/>
<evidence type="ECO:0008006" key="3">
    <source>
        <dbReference type="Google" id="ProtNLM"/>
    </source>
</evidence>
<reference evidence="1 2" key="1">
    <citation type="journal article" date="2006" name="Appl. Environ. Microbiol.">
        <title>Genome sequence of the chemolithoautotrophic nitrite-oxidizing bacterium Nitrobacter winogradskyi Nb-255.</title>
        <authorList>
            <person name="Starkenburg S.R."/>
            <person name="Chain P.S."/>
            <person name="Sayavedra-Soto L.A."/>
            <person name="Hauser L."/>
            <person name="Land M.L."/>
            <person name="Larimer F.W."/>
            <person name="Malfatti S.A."/>
            <person name="Klotz M.G."/>
            <person name="Bottomley P.J."/>
            <person name="Arp D.J."/>
            <person name="Hickey W.J."/>
        </authorList>
    </citation>
    <scope>NUCLEOTIDE SEQUENCE [LARGE SCALE GENOMIC DNA]</scope>
    <source>
        <strain evidence="2">ATCC 25391 / DSM 10237 / CIP 104748 / NCIMB 11846 / Nb-255</strain>
    </source>
</reference>
<gene>
    <name evidence="1" type="ordered locus">Nwi_1468</name>
</gene>